<proteinExistence type="predicted"/>
<dbReference type="AlphaFoldDB" id="A0AAV4X9H9"/>
<evidence type="ECO:0000313" key="1">
    <source>
        <dbReference type="EMBL" id="GIY90468.1"/>
    </source>
</evidence>
<name>A0AAV4X9H9_9ARAC</name>
<sequence>MQTTKLSKYTTLSQSTTMNSISQIIQRTGSSRLQLQWRHDFIAFGRSFQAVIEPSHITFCNNFIIRKALNYTGGLLLKIIPYDNLILGEVPVSPISCDR</sequence>
<dbReference type="EMBL" id="BPLQ01015713">
    <property type="protein sequence ID" value="GIY90468.1"/>
    <property type="molecule type" value="Genomic_DNA"/>
</dbReference>
<accession>A0AAV4X9H9</accession>
<comment type="caution">
    <text evidence="1">The sequence shown here is derived from an EMBL/GenBank/DDBJ whole genome shotgun (WGS) entry which is preliminary data.</text>
</comment>
<evidence type="ECO:0000313" key="2">
    <source>
        <dbReference type="Proteomes" id="UP001054837"/>
    </source>
</evidence>
<keyword evidence="2" id="KW-1185">Reference proteome</keyword>
<gene>
    <name evidence="1" type="ORF">CDAR_194941</name>
</gene>
<dbReference type="Proteomes" id="UP001054837">
    <property type="component" value="Unassembled WGS sequence"/>
</dbReference>
<protein>
    <submittedName>
        <fullName evidence="1">Uncharacterized protein</fullName>
    </submittedName>
</protein>
<reference evidence="1 2" key="1">
    <citation type="submission" date="2021-06" db="EMBL/GenBank/DDBJ databases">
        <title>Caerostris darwini draft genome.</title>
        <authorList>
            <person name="Kono N."/>
            <person name="Arakawa K."/>
        </authorList>
    </citation>
    <scope>NUCLEOTIDE SEQUENCE [LARGE SCALE GENOMIC DNA]</scope>
</reference>
<organism evidence="1 2">
    <name type="scientific">Caerostris darwini</name>
    <dbReference type="NCBI Taxonomy" id="1538125"/>
    <lineage>
        <taxon>Eukaryota</taxon>
        <taxon>Metazoa</taxon>
        <taxon>Ecdysozoa</taxon>
        <taxon>Arthropoda</taxon>
        <taxon>Chelicerata</taxon>
        <taxon>Arachnida</taxon>
        <taxon>Araneae</taxon>
        <taxon>Araneomorphae</taxon>
        <taxon>Entelegynae</taxon>
        <taxon>Araneoidea</taxon>
        <taxon>Araneidae</taxon>
        <taxon>Caerostris</taxon>
    </lineage>
</organism>